<dbReference type="AlphaFoldDB" id="A0A2T8HKX7"/>
<dbReference type="InterPro" id="IPR014710">
    <property type="entry name" value="RmlC-like_jellyroll"/>
</dbReference>
<keyword evidence="3" id="KW-1185">Reference proteome</keyword>
<organism evidence="2 3">
    <name type="scientific">Sphingobacterium corticibacter</name>
    <dbReference type="NCBI Taxonomy" id="2171749"/>
    <lineage>
        <taxon>Bacteria</taxon>
        <taxon>Pseudomonadati</taxon>
        <taxon>Bacteroidota</taxon>
        <taxon>Sphingobacteriia</taxon>
        <taxon>Sphingobacteriales</taxon>
        <taxon>Sphingobacteriaceae</taxon>
        <taxon>Sphingobacterium</taxon>
    </lineage>
</organism>
<reference evidence="2 3" key="1">
    <citation type="submission" date="2018-04" db="EMBL/GenBank/DDBJ databases">
        <title>Sphingobacterium cortibacter sp. nov.</title>
        <authorList>
            <person name="Li Y."/>
        </authorList>
    </citation>
    <scope>NUCLEOTIDE SEQUENCE [LARGE SCALE GENOMIC DNA]</scope>
    <source>
        <strain evidence="2 3">2c-3</strain>
    </source>
</reference>
<dbReference type="EMBL" id="QDKG01000002">
    <property type="protein sequence ID" value="PVH26030.1"/>
    <property type="molecule type" value="Genomic_DNA"/>
</dbReference>
<name>A0A2T8HKX7_9SPHI</name>
<comment type="caution">
    <text evidence="2">The sequence shown here is derived from an EMBL/GenBank/DDBJ whole genome shotgun (WGS) entry which is preliminary data.</text>
</comment>
<protein>
    <recommendedName>
        <fullName evidence="1">Sugar 3,4-ketoisomerase QdtA cupin domain-containing protein</fullName>
    </recommendedName>
</protein>
<dbReference type="SUPFAM" id="SSF51182">
    <property type="entry name" value="RmlC-like cupins"/>
    <property type="match status" value="1"/>
</dbReference>
<dbReference type="InterPro" id="IPR011051">
    <property type="entry name" value="RmlC_Cupin_sf"/>
</dbReference>
<dbReference type="InterPro" id="IPR008894">
    <property type="entry name" value="QdtA_cupin_dom"/>
</dbReference>
<dbReference type="OrthoDB" id="9795513at2"/>
<feature type="domain" description="Sugar 3,4-ketoisomerase QdtA cupin" evidence="1">
    <location>
        <begin position="6"/>
        <end position="134"/>
    </location>
</feature>
<dbReference type="Gene3D" id="2.60.120.10">
    <property type="entry name" value="Jelly Rolls"/>
    <property type="match status" value="1"/>
</dbReference>
<dbReference type="CDD" id="cd20292">
    <property type="entry name" value="cupin_QdtA-like"/>
    <property type="match status" value="1"/>
</dbReference>
<evidence type="ECO:0000313" key="3">
    <source>
        <dbReference type="Proteomes" id="UP000245627"/>
    </source>
</evidence>
<dbReference type="Pfam" id="PF05523">
    <property type="entry name" value="FdtA"/>
    <property type="match status" value="1"/>
</dbReference>
<evidence type="ECO:0000313" key="2">
    <source>
        <dbReference type="EMBL" id="PVH26030.1"/>
    </source>
</evidence>
<proteinExistence type="predicted"/>
<evidence type="ECO:0000259" key="1">
    <source>
        <dbReference type="Pfam" id="PF05523"/>
    </source>
</evidence>
<gene>
    <name evidence="2" type="ORF">DC487_07870</name>
</gene>
<dbReference type="Proteomes" id="UP000245627">
    <property type="component" value="Unassembled WGS sequence"/>
</dbReference>
<sequence>MFLVDDCEVIDLEVLHQDRGSLTALENQSSIPFSVKRVYYLYDVPYGADRGGHAHYKLQQYVMAASGSFTFVLDDGKNKREIFLNSPQKALHIRPGIWREMKDFSSGSICLVLASELYDESDYIRDYNNFLRSRNG</sequence>
<accession>A0A2T8HKX7</accession>